<feature type="non-terminal residue" evidence="1">
    <location>
        <position position="59"/>
    </location>
</feature>
<evidence type="ECO:0000313" key="2">
    <source>
        <dbReference type="Proteomes" id="UP000824469"/>
    </source>
</evidence>
<evidence type="ECO:0000313" key="1">
    <source>
        <dbReference type="EMBL" id="KAH9326242.1"/>
    </source>
</evidence>
<accession>A0AA38LLX0</accession>
<name>A0AA38LLX0_TAXCH</name>
<dbReference type="AlphaFoldDB" id="A0AA38LLX0"/>
<reference evidence="1 2" key="1">
    <citation type="journal article" date="2021" name="Nat. Plants">
        <title>The Taxus genome provides insights into paclitaxel biosynthesis.</title>
        <authorList>
            <person name="Xiong X."/>
            <person name="Gou J."/>
            <person name="Liao Q."/>
            <person name="Li Y."/>
            <person name="Zhou Q."/>
            <person name="Bi G."/>
            <person name="Li C."/>
            <person name="Du R."/>
            <person name="Wang X."/>
            <person name="Sun T."/>
            <person name="Guo L."/>
            <person name="Liang H."/>
            <person name="Lu P."/>
            <person name="Wu Y."/>
            <person name="Zhang Z."/>
            <person name="Ro D.K."/>
            <person name="Shang Y."/>
            <person name="Huang S."/>
            <person name="Yan J."/>
        </authorList>
    </citation>
    <scope>NUCLEOTIDE SEQUENCE [LARGE SCALE GENOMIC DNA]</scope>
    <source>
        <strain evidence="1">Ta-2019</strain>
    </source>
</reference>
<sequence>FDVTIVDKPKKENVVAYFLSQMDNNDGEVVVDDSFPYENLFTISTKASWYVDIANYLAS</sequence>
<comment type="caution">
    <text evidence="1">The sequence shown here is derived from an EMBL/GenBank/DDBJ whole genome shotgun (WGS) entry which is preliminary data.</text>
</comment>
<dbReference type="Proteomes" id="UP000824469">
    <property type="component" value="Unassembled WGS sequence"/>
</dbReference>
<keyword evidence="2" id="KW-1185">Reference proteome</keyword>
<dbReference type="EMBL" id="JAHRHJ020000002">
    <property type="protein sequence ID" value="KAH9326242.1"/>
    <property type="molecule type" value="Genomic_DNA"/>
</dbReference>
<proteinExistence type="predicted"/>
<protein>
    <submittedName>
        <fullName evidence="1">Uncharacterized protein</fullName>
    </submittedName>
</protein>
<organism evidence="1 2">
    <name type="scientific">Taxus chinensis</name>
    <name type="common">Chinese yew</name>
    <name type="synonym">Taxus wallichiana var. chinensis</name>
    <dbReference type="NCBI Taxonomy" id="29808"/>
    <lineage>
        <taxon>Eukaryota</taxon>
        <taxon>Viridiplantae</taxon>
        <taxon>Streptophyta</taxon>
        <taxon>Embryophyta</taxon>
        <taxon>Tracheophyta</taxon>
        <taxon>Spermatophyta</taxon>
        <taxon>Pinopsida</taxon>
        <taxon>Pinidae</taxon>
        <taxon>Conifers II</taxon>
        <taxon>Cupressales</taxon>
        <taxon>Taxaceae</taxon>
        <taxon>Taxus</taxon>
    </lineage>
</organism>
<gene>
    <name evidence="1" type="ORF">KI387_006420</name>
</gene>
<feature type="non-terminal residue" evidence="1">
    <location>
        <position position="1"/>
    </location>
</feature>